<dbReference type="SUPFAM" id="SSF48403">
    <property type="entry name" value="Ankyrin repeat"/>
    <property type="match status" value="2"/>
</dbReference>
<dbReference type="SMART" id="SM00248">
    <property type="entry name" value="ANK"/>
    <property type="match status" value="15"/>
</dbReference>
<feature type="repeat" description="ANK" evidence="3">
    <location>
        <begin position="429"/>
        <end position="461"/>
    </location>
</feature>
<feature type="repeat" description="ANK" evidence="3">
    <location>
        <begin position="258"/>
        <end position="290"/>
    </location>
</feature>
<dbReference type="InterPro" id="IPR036770">
    <property type="entry name" value="Ankyrin_rpt-contain_sf"/>
</dbReference>
<organism evidence="5 6">
    <name type="scientific">Penicillium subrubescens</name>
    <dbReference type="NCBI Taxonomy" id="1316194"/>
    <lineage>
        <taxon>Eukaryota</taxon>
        <taxon>Fungi</taxon>
        <taxon>Dikarya</taxon>
        <taxon>Ascomycota</taxon>
        <taxon>Pezizomycotina</taxon>
        <taxon>Eurotiomycetes</taxon>
        <taxon>Eurotiomycetidae</taxon>
        <taxon>Eurotiales</taxon>
        <taxon>Aspergillaceae</taxon>
        <taxon>Penicillium</taxon>
    </lineage>
</organism>
<evidence type="ECO:0000256" key="2">
    <source>
        <dbReference type="ARBA" id="ARBA00023043"/>
    </source>
</evidence>
<accession>A0A1Q5UC85</accession>
<dbReference type="PANTHER" id="PTHR24198">
    <property type="entry name" value="ANKYRIN REPEAT AND PROTEIN KINASE DOMAIN-CONTAINING PROTEIN"/>
    <property type="match status" value="1"/>
</dbReference>
<gene>
    <name evidence="5" type="ORF">PENSUB_4494</name>
</gene>
<feature type="repeat" description="ANK" evidence="3">
    <location>
        <begin position="462"/>
        <end position="495"/>
    </location>
</feature>
<evidence type="ECO:0000313" key="5">
    <source>
        <dbReference type="EMBL" id="OKP10098.1"/>
    </source>
</evidence>
<name>A0A1Q5UC85_9EURO</name>
<reference evidence="5 6" key="1">
    <citation type="submission" date="2016-10" db="EMBL/GenBank/DDBJ databases">
        <title>Genome sequence of the ascomycete fungus Penicillium subrubescens.</title>
        <authorList>
            <person name="De Vries R.P."/>
            <person name="Peng M."/>
            <person name="Dilokpimol A."/>
            <person name="Hilden K."/>
            <person name="Makela M.R."/>
            <person name="Grigoriev I."/>
            <person name="Riley R."/>
            <person name="Granchi Z."/>
        </authorList>
    </citation>
    <scope>NUCLEOTIDE SEQUENCE [LARGE SCALE GENOMIC DNA]</scope>
    <source>
        <strain evidence="5 6">CBS 132785</strain>
    </source>
</reference>
<sequence>EHDLIDFRSSLPKKARGDFVSPSESQKPVSRSLHYITLSILSRTQAHVMKSIISPVVLASVSLAQNSIIGLPTTGYTVTKGSNVTVQVQRLGPFDPQHHESSQPPYQNFTVTLPNLIAAGNAQINVARAALVGRPFLPPIRFQVYLTTIWNLDVCPWYAFDIQANDAQSRIQDPKMLFRLPAEILLYLADFLHSSRDLLAMALVNRFSRDVFLPCLYAFNVRHQRSSALTWAAQHNQIGLANRMLKEHRGNANTQDYRSRTPIFHAIQIRSEEMIRTLLESAADINWQDDQQQTPLLYALQRGRLSMARILLRYFHPSVDCMDFKDRNAIWYAVANCDEDLVRLLLELQSDIWMMDCRRTTPLNLAISKRNLPITQMLLHHAEAYPSQPRLVDVNAGDHPLCLAVDAGLKEIAQSLIIYGADLHVTDRYGQPLLHQAASNGHDDVIRLLLSHGVDVKSTDPGGHTALHFAAFYGHKSTTKLLLSTPGIDIAVSDSEGATALCAAARGNHGSVALQILAEEPPNVNARCLGQKTALHFAVENRNILLACALVDLDSLDPNICDDQGWAALSYAAAQGDLRMLELLLTRSDLDLNVSRASPFYLAAERGHLQVVRRLVSLDEVDINQTVWHKSPLFIAIENGYRGVAKLLLEEGSRLDVNAKTALGDTALHMAVSYGNLDIVELLLKDDRLDVTGPNRYGESALELAARNGKEPVVRRLCRDRRARNVCHFRSAMEATSNIRILYFLQGQLMRHGVEHGVRRSARLARGSSQLAASSTSPSLRRSTRMSQPRLGRS</sequence>
<dbReference type="PROSITE" id="PS50297">
    <property type="entry name" value="ANK_REP_REGION"/>
    <property type="match status" value="4"/>
</dbReference>
<dbReference type="Pfam" id="PF12796">
    <property type="entry name" value="Ank_2"/>
    <property type="match status" value="5"/>
</dbReference>
<evidence type="ECO:0000256" key="1">
    <source>
        <dbReference type="ARBA" id="ARBA00022737"/>
    </source>
</evidence>
<feature type="region of interest" description="Disordered" evidence="4">
    <location>
        <begin position="765"/>
        <end position="794"/>
    </location>
</feature>
<keyword evidence="1" id="KW-0677">Repeat</keyword>
<comment type="caution">
    <text evidence="5">The sequence shown here is derived from an EMBL/GenBank/DDBJ whole genome shotgun (WGS) entry which is preliminary data.</text>
</comment>
<dbReference type="InterPro" id="IPR002110">
    <property type="entry name" value="Ankyrin_rpt"/>
</dbReference>
<feature type="repeat" description="ANK" evidence="3">
    <location>
        <begin position="628"/>
        <end position="660"/>
    </location>
</feature>
<protein>
    <submittedName>
        <fullName evidence="5">Uncharacterized protein</fullName>
    </submittedName>
</protein>
<feature type="compositionally biased region" description="Low complexity" evidence="4">
    <location>
        <begin position="768"/>
        <end position="787"/>
    </location>
</feature>
<evidence type="ECO:0000256" key="3">
    <source>
        <dbReference type="PROSITE-ProRule" id="PRU00023"/>
    </source>
</evidence>
<dbReference type="AlphaFoldDB" id="A0A1Q5UC85"/>
<dbReference type="PANTHER" id="PTHR24198:SF165">
    <property type="entry name" value="ANKYRIN REPEAT-CONTAINING PROTEIN-RELATED"/>
    <property type="match status" value="1"/>
</dbReference>
<dbReference type="Gene3D" id="1.25.40.20">
    <property type="entry name" value="Ankyrin repeat-containing domain"/>
    <property type="match status" value="4"/>
</dbReference>
<dbReference type="Proteomes" id="UP000186955">
    <property type="component" value="Unassembled WGS sequence"/>
</dbReference>
<evidence type="ECO:0000313" key="6">
    <source>
        <dbReference type="Proteomes" id="UP000186955"/>
    </source>
</evidence>
<proteinExistence type="predicted"/>
<feature type="repeat" description="ANK" evidence="3">
    <location>
        <begin position="396"/>
        <end position="428"/>
    </location>
</feature>
<feature type="non-terminal residue" evidence="5">
    <location>
        <position position="1"/>
    </location>
</feature>
<feature type="repeat" description="ANK" evidence="3">
    <location>
        <begin position="663"/>
        <end position="685"/>
    </location>
</feature>
<dbReference type="PROSITE" id="PS50088">
    <property type="entry name" value="ANK_REPEAT"/>
    <property type="match status" value="6"/>
</dbReference>
<evidence type="ECO:0000256" key="4">
    <source>
        <dbReference type="SAM" id="MobiDB-lite"/>
    </source>
</evidence>
<dbReference type="STRING" id="1316194.A0A1Q5UC85"/>
<keyword evidence="6" id="KW-1185">Reference proteome</keyword>
<keyword evidence="2 3" id="KW-0040">ANK repeat</keyword>
<dbReference type="EMBL" id="MNBE01000392">
    <property type="protein sequence ID" value="OKP10098.1"/>
    <property type="molecule type" value="Genomic_DNA"/>
</dbReference>